<dbReference type="PANTHER" id="PTHR43542">
    <property type="entry name" value="METHYLTRANSFERASE"/>
    <property type="match status" value="1"/>
</dbReference>
<evidence type="ECO:0000256" key="1">
    <source>
        <dbReference type="ARBA" id="ARBA00022603"/>
    </source>
</evidence>
<organism evidence="3 4">
    <name type="scientific">Gracilibacillus xinjiangensis</name>
    <dbReference type="NCBI Taxonomy" id="1193282"/>
    <lineage>
        <taxon>Bacteria</taxon>
        <taxon>Bacillati</taxon>
        <taxon>Bacillota</taxon>
        <taxon>Bacilli</taxon>
        <taxon>Bacillales</taxon>
        <taxon>Bacillaceae</taxon>
        <taxon>Gracilibacillus</taxon>
    </lineage>
</organism>
<dbReference type="EMBL" id="JBHSDT010000008">
    <property type="protein sequence ID" value="MFC4404685.1"/>
    <property type="molecule type" value="Genomic_DNA"/>
</dbReference>
<dbReference type="InterPro" id="IPR029063">
    <property type="entry name" value="SAM-dependent_MTases_sf"/>
</dbReference>
<name>A0ABV8WYB0_9BACI</name>
<comment type="caution">
    <text evidence="3">The sequence shown here is derived from an EMBL/GenBank/DDBJ whole genome shotgun (WGS) entry which is preliminary data.</text>
</comment>
<reference evidence="4" key="1">
    <citation type="journal article" date="2019" name="Int. J. Syst. Evol. Microbiol.">
        <title>The Global Catalogue of Microorganisms (GCM) 10K type strain sequencing project: providing services to taxonomists for standard genome sequencing and annotation.</title>
        <authorList>
            <consortium name="The Broad Institute Genomics Platform"/>
            <consortium name="The Broad Institute Genome Sequencing Center for Infectious Disease"/>
            <person name="Wu L."/>
            <person name="Ma J."/>
        </authorList>
    </citation>
    <scope>NUCLEOTIDE SEQUENCE [LARGE SCALE GENOMIC DNA]</scope>
    <source>
        <strain evidence="4">CCUG 37865</strain>
    </source>
</reference>
<keyword evidence="2 3" id="KW-0808">Transferase</keyword>
<keyword evidence="1 3" id="KW-0489">Methyltransferase</keyword>
<evidence type="ECO:0000313" key="3">
    <source>
        <dbReference type="EMBL" id="MFC4404685.1"/>
    </source>
</evidence>
<dbReference type="InterPro" id="IPR004398">
    <property type="entry name" value="RNA_MeTrfase_RsmD"/>
</dbReference>
<dbReference type="GO" id="GO:0052913">
    <property type="term" value="F:16S rRNA (guanine(966)-N(2))-methyltransferase activity"/>
    <property type="evidence" value="ECO:0007669"/>
    <property type="project" value="UniProtKB-EC"/>
</dbReference>
<proteinExistence type="predicted"/>
<dbReference type="PROSITE" id="PS00092">
    <property type="entry name" value="N6_MTASE"/>
    <property type="match status" value="1"/>
</dbReference>
<dbReference type="PANTHER" id="PTHR43542:SF1">
    <property type="entry name" value="METHYLTRANSFERASE"/>
    <property type="match status" value="1"/>
</dbReference>
<dbReference type="CDD" id="cd02440">
    <property type="entry name" value="AdoMet_MTases"/>
    <property type="match status" value="1"/>
</dbReference>
<dbReference type="InterPro" id="IPR002052">
    <property type="entry name" value="DNA_methylase_N6_adenine_CS"/>
</dbReference>
<keyword evidence="4" id="KW-1185">Reference proteome</keyword>
<accession>A0ABV8WYB0</accession>
<evidence type="ECO:0000313" key="4">
    <source>
        <dbReference type="Proteomes" id="UP001595882"/>
    </source>
</evidence>
<dbReference type="Gene3D" id="3.40.50.150">
    <property type="entry name" value="Vaccinia Virus protein VP39"/>
    <property type="match status" value="1"/>
</dbReference>
<dbReference type="EC" id="2.1.1.171" evidence="3"/>
<evidence type="ECO:0000256" key="2">
    <source>
        <dbReference type="ARBA" id="ARBA00022679"/>
    </source>
</evidence>
<gene>
    <name evidence="3" type="primary">rsmD</name>
    <name evidence="3" type="ORF">ACFOY7_16575</name>
</gene>
<dbReference type="Proteomes" id="UP001595882">
    <property type="component" value="Unassembled WGS sequence"/>
</dbReference>
<dbReference type="SUPFAM" id="SSF53335">
    <property type="entry name" value="S-adenosyl-L-methionine-dependent methyltransferases"/>
    <property type="match status" value="1"/>
</dbReference>
<dbReference type="Pfam" id="PF03602">
    <property type="entry name" value="Cons_hypoth95"/>
    <property type="match status" value="1"/>
</dbReference>
<dbReference type="NCBIfam" id="TIGR00095">
    <property type="entry name" value="16S rRNA (guanine(966)-N(2))-methyltransferase RsmD"/>
    <property type="match status" value="1"/>
</dbReference>
<dbReference type="RefSeq" id="WP_390254142.1">
    <property type="nucleotide sequence ID" value="NZ_JBHSDT010000008.1"/>
</dbReference>
<dbReference type="PIRSF" id="PIRSF004553">
    <property type="entry name" value="CHP00095"/>
    <property type="match status" value="1"/>
</dbReference>
<protein>
    <submittedName>
        <fullName evidence="3">16S rRNA (Guanine(966)-N(2))-methyltransferase RsmD</fullName>
        <ecNumber evidence="3">2.1.1.171</ecNumber>
    </submittedName>
</protein>
<sequence>MKVPCYSKIDFTQRKEGYKVRVIAGKYKGHRIQAVPNKLTRPTTDKVKESLFQIIGPFFSGGICLDLFAGSGSLAIEALSRGMDQAILVDKQPKAISTIKSNVNQLGLSEHVEIYRNDAQRALKAIKKRELKLDIIFLDPPYYKTSYEKLLEMIDAYDLLAQKGLIVCEHDAAYQLEVELDNYQLFKKDKLGNTTGITIYQKG</sequence>